<feature type="region of interest" description="Disordered" evidence="2">
    <location>
        <begin position="226"/>
        <end position="249"/>
    </location>
</feature>
<evidence type="ECO:0000313" key="4">
    <source>
        <dbReference type="Proteomes" id="UP000266841"/>
    </source>
</evidence>
<dbReference type="GO" id="GO:0005789">
    <property type="term" value="C:endoplasmic reticulum membrane"/>
    <property type="evidence" value="ECO:0007669"/>
    <property type="project" value="TreeGrafter"/>
</dbReference>
<dbReference type="eggNOG" id="KOG1550">
    <property type="taxonomic scope" value="Eukaryota"/>
</dbReference>
<dbReference type="InterPro" id="IPR006597">
    <property type="entry name" value="Sel1-like"/>
</dbReference>
<dbReference type="SUPFAM" id="SSF81901">
    <property type="entry name" value="HCP-like"/>
    <property type="match status" value="2"/>
</dbReference>
<dbReference type="Gene3D" id="1.25.40.10">
    <property type="entry name" value="Tetratricopeptide repeat domain"/>
    <property type="match status" value="2"/>
</dbReference>
<evidence type="ECO:0000256" key="1">
    <source>
        <dbReference type="ARBA" id="ARBA00038101"/>
    </source>
</evidence>
<evidence type="ECO:0000313" key="3">
    <source>
        <dbReference type="EMBL" id="EJK44211.1"/>
    </source>
</evidence>
<organism evidence="3 4">
    <name type="scientific">Thalassiosira oceanica</name>
    <name type="common">Marine diatom</name>
    <dbReference type="NCBI Taxonomy" id="159749"/>
    <lineage>
        <taxon>Eukaryota</taxon>
        <taxon>Sar</taxon>
        <taxon>Stramenopiles</taxon>
        <taxon>Ochrophyta</taxon>
        <taxon>Bacillariophyta</taxon>
        <taxon>Coscinodiscophyceae</taxon>
        <taxon>Thalassiosirophycidae</taxon>
        <taxon>Thalassiosirales</taxon>
        <taxon>Thalassiosiraceae</taxon>
        <taxon>Thalassiosira</taxon>
    </lineage>
</organism>
<feature type="compositionally biased region" description="Acidic residues" evidence="2">
    <location>
        <begin position="235"/>
        <end position="245"/>
    </location>
</feature>
<dbReference type="EMBL" id="AGNL01050029">
    <property type="protein sequence ID" value="EJK44211.1"/>
    <property type="molecule type" value="Genomic_DNA"/>
</dbReference>
<dbReference type="GO" id="GO:0036503">
    <property type="term" value="P:ERAD pathway"/>
    <property type="evidence" value="ECO:0007669"/>
    <property type="project" value="TreeGrafter"/>
</dbReference>
<dbReference type="PANTHER" id="PTHR11102:SF147">
    <property type="entry name" value="SEL1L ADAPTOR SUBUNIT OF ERAD E3 UBIQUITIN LIGASE"/>
    <property type="match status" value="1"/>
</dbReference>
<accession>K0R6J4</accession>
<proteinExistence type="inferred from homology"/>
<name>K0R6J4_THAOC</name>
<gene>
    <name evidence="3" type="ORF">THAOC_37271</name>
</gene>
<dbReference type="Proteomes" id="UP000266841">
    <property type="component" value="Unassembled WGS sequence"/>
</dbReference>
<feature type="region of interest" description="Disordered" evidence="2">
    <location>
        <begin position="293"/>
        <end position="322"/>
    </location>
</feature>
<reference evidence="3 4" key="1">
    <citation type="journal article" date="2012" name="Genome Biol.">
        <title>Genome and low-iron response of an oceanic diatom adapted to chronic iron limitation.</title>
        <authorList>
            <person name="Lommer M."/>
            <person name="Specht M."/>
            <person name="Roy A.S."/>
            <person name="Kraemer L."/>
            <person name="Andreson R."/>
            <person name="Gutowska M.A."/>
            <person name="Wolf J."/>
            <person name="Bergner S.V."/>
            <person name="Schilhabel M.B."/>
            <person name="Klostermeier U.C."/>
            <person name="Beiko R.G."/>
            <person name="Rosenstiel P."/>
            <person name="Hippler M."/>
            <person name="Laroche J."/>
        </authorList>
    </citation>
    <scope>NUCLEOTIDE SEQUENCE [LARGE SCALE GENOMIC DNA]</scope>
    <source>
        <strain evidence="3 4">CCMP1005</strain>
    </source>
</reference>
<evidence type="ECO:0000256" key="2">
    <source>
        <dbReference type="SAM" id="MobiDB-lite"/>
    </source>
</evidence>
<dbReference type="OrthoDB" id="206966at2759"/>
<keyword evidence="4" id="KW-1185">Reference proteome</keyword>
<dbReference type="SMART" id="SM00671">
    <property type="entry name" value="SEL1"/>
    <property type="match status" value="3"/>
</dbReference>
<feature type="compositionally biased region" description="Low complexity" evidence="2">
    <location>
        <begin position="296"/>
        <end position="305"/>
    </location>
</feature>
<comment type="caution">
    <text evidence="3">The sequence shown here is derived from an EMBL/GenBank/DDBJ whole genome shotgun (WGS) entry which is preliminary data.</text>
</comment>
<protein>
    <submittedName>
        <fullName evidence="3">Uncharacterized protein</fullName>
    </submittedName>
</protein>
<comment type="similarity">
    <text evidence="1">Belongs to the sel-1 family.</text>
</comment>
<dbReference type="AlphaFoldDB" id="K0R6J4"/>
<dbReference type="PANTHER" id="PTHR11102">
    <property type="entry name" value="SEL-1-LIKE PROTEIN"/>
    <property type="match status" value="1"/>
</dbReference>
<dbReference type="InterPro" id="IPR050767">
    <property type="entry name" value="Sel1_AlgK"/>
</dbReference>
<dbReference type="InterPro" id="IPR011990">
    <property type="entry name" value="TPR-like_helical_dom_sf"/>
</dbReference>
<dbReference type="AntiFam" id="ANF00011">
    <property type="entry name" value="tRNA translation"/>
</dbReference>
<sequence length="490" mass="54435">MIRLGWMVEDVTDFRLRHNEEVQAPDFLFARQPVRSSSYVKYREKADHTSLMSELGSTKGGANSYNGPTASDFNIAMTELGRAATKGHLQAEHRLAMLHTTGAHVPPTGSKVVASSCTTALRHFKHIAESGHTFSRRNRAAWKQYNAGDYESSLRNYLASAETGSLVGQVNAAFLLEQGYCMGMSTKDCTHASVRLWRAAAQQGNLEASLRVGDFYYYGKMMKSRGREASPPAEGDGEDEGDDQYLTDYDANTVPYMPGPFGWTRYILYPEELFGIASKWISGYVNRLKNGEDDGTSSADDGSTCSHEDGTCAPNWTEQDENELRQEEDRQMAIAAQYYRMAADTHSSARANYNLGFMHEWGLGLAQDFPLAKRHYDLAGKDASMAAAIALWAMNLHQTVSNGFWLGMDTDKKKRVPPSLLASASLRLALRGLEISGNPWSGLNRDPLSKKLTARDLNLQNWRMWKSNPRPTACEAVALPTELIPRSLMP</sequence>